<dbReference type="Proteomes" id="UP000005950">
    <property type="component" value="Unassembled WGS sequence"/>
</dbReference>
<dbReference type="EMBL" id="ACCF01000104">
    <property type="protein sequence ID" value="EEF67965.1"/>
    <property type="molecule type" value="Genomic_DNA"/>
</dbReference>
<evidence type="ECO:0000313" key="2">
    <source>
        <dbReference type="Proteomes" id="UP000005950"/>
    </source>
</evidence>
<dbReference type="AlphaFoldDB" id="B9Y7R8"/>
<reference evidence="1 2" key="2">
    <citation type="submission" date="2009-02" db="EMBL/GenBank/DDBJ databases">
        <title>Draft genome sequence of Holdemania filiformis DSM 12042.</title>
        <authorList>
            <person name="Sudarsanam P."/>
            <person name="Ley R."/>
            <person name="Guruge J."/>
            <person name="Turnbaugh P.J."/>
            <person name="Mahowald M."/>
            <person name="Liep D."/>
            <person name="Gordon J."/>
        </authorList>
    </citation>
    <scope>NUCLEOTIDE SEQUENCE [LARGE SCALE GENOMIC DNA]</scope>
    <source>
        <strain evidence="1 2">DSM 12042</strain>
    </source>
</reference>
<proteinExistence type="predicted"/>
<evidence type="ECO:0000313" key="1">
    <source>
        <dbReference type="EMBL" id="EEF67965.1"/>
    </source>
</evidence>
<comment type="caution">
    <text evidence="1">The sequence shown here is derived from an EMBL/GenBank/DDBJ whole genome shotgun (WGS) entry which is preliminary data.</text>
</comment>
<gene>
    <name evidence="1" type="ORF">HOLDEFILI_01863</name>
</gene>
<sequence length="42" mass="5019">MYNHLFDYTIPLRAIQEKLDKSQVFTDLFHSGIFLGIQSFKR</sequence>
<accession>B9Y7R8</accession>
<reference evidence="1 2" key="1">
    <citation type="submission" date="2008-12" db="EMBL/GenBank/DDBJ databases">
        <authorList>
            <person name="Fulton L."/>
            <person name="Clifton S."/>
            <person name="Fulton B."/>
            <person name="Xu J."/>
            <person name="Minx P."/>
            <person name="Pepin K.H."/>
            <person name="Johnson M."/>
            <person name="Bhonagiri V."/>
            <person name="Nash W.E."/>
            <person name="Mardis E.R."/>
            <person name="Wilson R.K."/>
        </authorList>
    </citation>
    <scope>NUCLEOTIDE SEQUENCE [LARGE SCALE GENOMIC DNA]</scope>
    <source>
        <strain evidence="1 2">DSM 12042</strain>
    </source>
</reference>
<organism evidence="1 2">
    <name type="scientific">Holdemania filiformis DSM 12042</name>
    <dbReference type="NCBI Taxonomy" id="545696"/>
    <lineage>
        <taxon>Bacteria</taxon>
        <taxon>Bacillati</taxon>
        <taxon>Bacillota</taxon>
        <taxon>Erysipelotrichia</taxon>
        <taxon>Erysipelotrichales</taxon>
        <taxon>Erysipelotrichaceae</taxon>
        <taxon>Holdemania</taxon>
    </lineage>
</organism>
<dbReference type="STRING" id="545696.HOLDEFILI_01863"/>
<name>B9Y7R8_9FIRM</name>
<dbReference type="HOGENOM" id="CLU_3252599_0_0_9"/>
<protein>
    <submittedName>
        <fullName evidence="1">Uncharacterized protein</fullName>
    </submittedName>
</protein>